<dbReference type="Proteomes" id="UP000830115">
    <property type="component" value="Chromosome"/>
</dbReference>
<feature type="chain" id="PRO_5045189070" evidence="1">
    <location>
        <begin position="22"/>
        <end position="62"/>
    </location>
</feature>
<dbReference type="EMBL" id="CP086322">
    <property type="protein sequence ID" value="UQA94782.1"/>
    <property type="molecule type" value="Genomic_DNA"/>
</dbReference>
<proteinExistence type="predicted"/>
<keyword evidence="1" id="KW-0732">Signal</keyword>
<dbReference type="RefSeq" id="WP_248865635.1">
    <property type="nucleotide sequence ID" value="NZ_CP086322.1"/>
</dbReference>
<sequence>MTRAKQALALAAMTIAVTCTAAAPALAESHTPHSGSDVTVLDRHIPISGALSEDPGIRDQRR</sequence>
<reference evidence="2" key="1">
    <citation type="submission" date="2021-10" db="EMBL/GenBank/DDBJ databases">
        <title>Streptomyces nigrumlapis sp.nov.,an antimicrobial producing actinobacterium isolated from Black Gobi rocks.</title>
        <authorList>
            <person name="Wen Y."/>
            <person name="Zhang W."/>
            <person name="Liu X.G."/>
        </authorList>
    </citation>
    <scope>NUCLEOTIDE SEQUENCE</scope>
    <source>
        <strain evidence="2">ST13-2-2</strain>
    </source>
</reference>
<evidence type="ECO:0000313" key="3">
    <source>
        <dbReference type="Proteomes" id="UP000830115"/>
    </source>
</evidence>
<evidence type="ECO:0000256" key="1">
    <source>
        <dbReference type="SAM" id="SignalP"/>
    </source>
</evidence>
<organism evidence="2 3">
    <name type="scientific">Streptomyces halobius</name>
    <dbReference type="NCBI Taxonomy" id="2879846"/>
    <lineage>
        <taxon>Bacteria</taxon>
        <taxon>Bacillati</taxon>
        <taxon>Actinomycetota</taxon>
        <taxon>Actinomycetes</taxon>
        <taxon>Kitasatosporales</taxon>
        <taxon>Streptomycetaceae</taxon>
        <taxon>Streptomyces</taxon>
    </lineage>
</organism>
<evidence type="ECO:0000313" key="2">
    <source>
        <dbReference type="EMBL" id="UQA94782.1"/>
    </source>
</evidence>
<keyword evidence="3" id="KW-1185">Reference proteome</keyword>
<feature type="signal peptide" evidence="1">
    <location>
        <begin position="1"/>
        <end position="21"/>
    </location>
</feature>
<name>A0ABY4MAL3_9ACTN</name>
<accession>A0ABY4MAL3</accession>
<gene>
    <name evidence="2" type="ORF">K9S39_25595</name>
</gene>
<protein>
    <submittedName>
        <fullName evidence="2">Uncharacterized protein</fullName>
    </submittedName>
</protein>